<dbReference type="AlphaFoldDB" id="A0A2G9GYF2"/>
<reference evidence="2" key="1">
    <citation type="journal article" date="2018" name="Gigascience">
        <title>Genome assembly of the Pink Ipe (Handroanthus impetiginosus, Bignoniaceae), a highly valued, ecologically keystone Neotropical timber forest tree.</title>
        <authorList>
            <person name="Silva-Junior O.B."/>
            <person name="Grattapaglia D."/>
            <person name="Novaes E."/>
            <person name="Collevatti R.G."/>
        </authorList>
    </citation>
    <scope>NUCLEOTIDE SEQUENCE [LARGE SCALE GENOMIC DNA]</scope>
    <source>
        <strain evidence="2">cv. UFG-1</strain>
    </source>
</reference>
<dbReference type="InterPro" id="IPR048682">
    <property type="entry name" value="COG4"/>
</dbReference>
<evidence type="ECO:0000313" key="1">
    <source>
        <dbReference type="EMBL" id="PIN10308.1"/>
    </source>
</evidence>
<keyword evidence="2" id="KW-1185">Reference proteome</keyword>
<dbReference type="Proteomes" id="UP000231279">
    <property type="component" value="Unassembled WGS sequence"/>
</dbReference>
<protein>
    <submittedName>
        <fullName evidence="1">Uncharacterized protein</fullName>
    </submittedName>
</protein>
<accession>A0A2G9GYF2</accession>
<dbReference type="EMBL" id="NKXS01003260">
    <property type="protein sequence ID" value="PIN10308.1"/>
    <property type="molecule type" value="Genomic_DNA"/>
</dbReference>
<dbReference type="PANTHER" id="PTHR24016:SF0">
    <property type="entry name" value="CONSERVED OLIGOMERIC GOLGI COMPLEX SUBUNIT 4"/>
    <property type="match status" value="1"/>
</dbReference>
<comment type="caution">
    <text evidence="1">The sequence shown here is derived from an EMBL/GenBank/DDBJ whole genome shotgun (WGS) entry which is preliminary data.</text>
</comment>
<evidence type="ECO:0000313" key="2">
    <source>
        <dbReference type="Proteomes" id="UP000231279"/>
    </source>
</evidence>
<organism evidence="1 2">
    <name type="scientific">Handroanthus impetiginosus</name>
    <dbReference type="NCBI Taxonomy" id="429701"/>
    <lineage>
        <taxon>Eukaryota</taxon>
        <taxon>Viridiplantae</taxon>
        <taxon>Streptophyta</taxon>
        <taxon>Embryophyta</taxon>
        <taxon>Tracheophyta</taxon>
        <taxon>Spermatophyta</taxon>
        <taxon>Magnoliopsida</taxon>
        <taxon>eudicotyledons</taxon>
        <taxon>Gunneridae</taxon>
        <taxon>Pentapetalae</taxon>
        <taxon>asterids</taxon>
        <taxon>lamiids</taxon>
        <taxon>Lamiales</taxon>
        <taxon>Bignoniaceae</taxon>
        <taxon>Crescentiina</taxon>
        <taxon>Tabebuia alliance</taxon>
        <taxon>Handroanthus</taxon>
    </lineage>
</organism>
<dbReference type="STRING" id="429701.A0A2G9GYF2"/>
<gene>
    <name evidence="1" type="ORF">CDL12_17102</name>
</gene>
<proteinExistence type="predicted"/>
<name>A0A2G9GYF2_9LAMI</name>
<dbReference type="PANTHER" id="PTHR24016">
    <property type="entry name" value="CONSERVED OLIGOMERIC GOLGI COMPLEX SUBUNIT 4"/>
    <property type="match status" value="1"/>
</dbReference>
<dbReference type="OrthoDB" id="47059at2759"/>
<sequence length="122" mass="13789">MGLNMLPYSYRGAEPFLFPNKSESCEIEGEDVFLSMVDSSAADQREQLLSYKKQLEGIAKKRLLAAVDQRDHPTILLFIKLYTPLGLEEEGLQIYVSYLKKGHFHEIEDGIRVVDGTHGATK</sequence>